<evidence type="ECO:0000256" key="2">
    <source>
        <dbReference type="RuleBase" id="RU363072"/>
    </source>
</evidence>
<keyword evidence="2" id="KW-0732">Signal</keyword>
<evidence type="ECO:0000256" key="1">
    <source>
        <dbReference type="ARBA" id="ARBA00008769"/>
    </source>
</evidence>
<dbReference type="AlphaFoldDB" id="A0A4Y6V6D2"/>
<protein>
    <submittedName>
        <fullName evidence="4">Carbohydrate porin</fullName>
    </submittedName>
</protein>
<feature type="chain" id="PRO_5021511408" evidence="2">
    <location>
        <begin position="30"/>
        <end position="499"/>
    </location>
</feature>
<dbReference type="KEGG" id="ntn:D5366_01550"/>
<dbReference type="GO" id="GO:0015288">
    <property type="term" value="F:porin activity"/>
    <property type="evidence" value="ECO:0007669"/>
    <property type="project" value="InterPro"/>
</dbReference>
<dbReference type="Gene3D" id="2.40.160.180">
    <property type="entry name" value="Carbohydrate-selective porin OprB"/>
    <property type="match status" value="1"/>
</dbReference>
<dbReference type="GO" id="GO:0008643">
    <property type="term" value="P:carbohydrate transport"/>
    <property type="evidence" value="ECO:0007669"/>
    <property type="project" value="InterPro"/>
</dbReference>
<evidence type="ECO:0000313" key="4">
    <source>
        <dbReference type="EMBL" id="QDH24161.1"/>
    </source>
</evidence>
<dbReference type="PANTHER" id="PTHR37944:SF1">
    <property type="entry name" value="PORIN B"/>
    <property type="match status" value="1"/>
</dbReference>
<gene>
    <name evidence="4" type="ORF">D5366_01550</name>
</gene>
<dbReference type="Proteomes" id="UP000317214">
    <property type="component" value="Chromosome"/>
</dbReference>
<evidence type="ECO:0000313" key="5">
    <source>
        <dbReference type="Proteomes" id="UP000317214"/>
    </source>
</evidence>
<dbReference type="Pfam" id="PF04966">
    <property type="entry name" value="OprB"/>
    <property type="match status" value="1"/>
</dbReference>
<feature type="region of interest" description="Disordered" evidence="3">
    <location>
        <begin position="31"/>
        <end position="58"/>
    </location>
</feature>
<name>A0A4Y6V6D2_9PROT</name>
<sequence>MKTSLWYSLGLRTILCCTALGSFSAPALAQSTGQSTANPQDATNPQGAGENGEGPAQRVNAPLGQVAFSKGSVPPLPQPEALLPDPFGWNTYLRSHGVAIMLDNTNEFGGALTKPTPGYGLRQGSSNAGQYSLETDIDWERLAGITGFSTHAVAVGRYGIPASRMFGDLLMNPSSEIYGSGGNVVVHLVYFYGEETMWHGRLDVAAGRMPLLSDFSANPLYCNFMNNAFCGNPKASSDNTTHSSYPDAVWSARVRVRPTQATYIQTGVYFSQAGIYGVQQYRTGFKLNGADINGEAIPVEAGWEPSFKHGTLPGHYKVGYVWDTAEHNDNYYDMNGNSFVLSGLSPRKIHGSWSAWALADQMVYHHPGGTPNAGVTVLGGAYFNNEQTQTRAQWYGIGVLDRGFWKSRPLDAMGVNFAYVRASGRLSKTQALQLQYGEPLQNGAYGVQRFGMVLEAMYQIHVYRGITFAPDFQYFWNPGLQPNLRDAAMLGFKAHIQMF</sequence>
<evidence type="ECO:0000256" key="3">
    <source>
        <dbReference type="SAM" id="MobiDB-lite"/>
    </source>
</evidence>
<proteinExistence type="inferred from homology"/>
<feature type="compositionally biased region" description="Polar residues" evidence="3">
    <location>
        <begin position="31"/>
        <end position="46"/>
    </location>
</feature>
<accession>A0A4Y6V6D2</accession>
<dbReference type="InterPro" id="IPR052932">
    <property type="entry name" value="OprB_Porin"/>
</dbReference>
<dbReference type="InterPro" id="IPR038673">
    <property type="entry name" value="OprB_sf"/>
</dbReference>
<feature type="signal peptide" evidence="2">
    <location>
        <begin position="1"/>
        <end position="29"/>
    </location>
</feature>
<reference evidence="4 5" key="1">
    <citation type="submission" date="2018-09" db="EMBL/GenBank/DDBJ databases">
        <title>The complete genome sequence of Neokomagataea tanensis NBRC 106556(T).</title>
        <authorList>
            <person name="Chua K.-O."/>
            <person name="See-Too W.-S."/>
            <person name="Hong K.-W."/>
            <person name="Yin W.-F."/>
            <person name="Chan K.-G."/>
        </authorList>
    </citation>
    <scope>NUCLEOTIDE SEQUENCE [LARGE SCALE GENOMIC DNA]</scope>
    <source>
        <strain evidence="5">AH13 \ NBRC 106556</strain>
    </source>
</reference>
<organism evidence="4 5">
    <name type="scientific">Neokomagataea tanensis</name>
    <dbReference type="NCBI Taxonomy" id="661191"/>
    <lineage>
        <taxon>Bacteria</taxon>
        <taxon>Pseudomonadati</taxon>
        <taxon>Pseudomonadota</taxon>
        <taxon>Alphaproteobacteria</taxon>
        <taxon>Acetobacterales</taxon>
        <taxon>Acetobacteraceae</taxon>
        <taxon>Neokomagataea</taxon>
    </lineage>
</organism>
<dbReference type="OrthoDB" id="177316at2"/>
<comment type="similarity">
    <text evidence="1 2">Belongs to the OprB family.</text>
</comment>
<dbReference type="EMBL" id="CP032485">
    <property type="protein sequence ID" value="QDH24161.1"/>
    <property type="molecule type" value="Genomic_DNA"/>
</dbReference>
<dbReference type="GO" id="GO:0016020">
    <property type="term" value="C:membrane"/>
    <property type="evidence" value="ECO:0007669"/>
    <property type="project" value="InterPro"/>
</dbReference>
<dbReference type="InterPro" id="IPR007049">
    <property type="entry name" value="Carb-sel_porin_OprB"/>
</dbReference>
<dbReference type="RefSeq" id="WP_141492000.1">
    <property type="nucleotide sequence ID" value="NZ_CP032485.1"/>
</dbReference>
<keyword evidence="5" id="KW-1185">Reference proteome</keyword>
<dbReference type="PANTHER" id="PTHR37944">
    <property type="entry name" value="PORIN B"/>
    <property type="match status" value="1"/>
</dbReference>